<feature type="chain" id="PRO_5024270121" evidence="1">
    <location>
        <begin position="21"/>
        <end position="117"/>
    </location>
</feature>
<evidence type="ECO:0000256" key="1">
    <source>
        <dbReference type="SAM" id="SignalP"/>
    </source>
</evidence>
<feature type="signal peptide" evidence="1">
    <location>
        <begin position="1"/>
        <end position="20"/>
    </location>
</feature>
<sequence>MKKLLFAFVFVLLGTFVSSAAEIDGKWKTSIKGQDGDMELVFIFKADGATLAGSIVSPMGELPFTNGKIDGKEFSFDLDMMGTTIKHKGTVEGNEIKMKSEGGPGGDAELILKKVVE</sequence>
<accession>A0A5K7S621</accession>
<proteinExistence type="predicted"/>
<protein>
    <submittedName>
        <fullName evidence="2">Uncharacterized protein</fullName>
    </submittedName>
</protein>
<name>A0A5K7S621_9BACT</name>
<dbReference type="AlphaFoldDB" id="A0A5K7S621"/>
<reference evidence="2" key="1">
    <citation type="journal article" date="2020" name="Int. J. Syst. Evol. Microbiol.">
        <title>Aquipluma nitroreducens gen. nov. sp. nov., a novel facultatively anaerobic bacterium isolated from a freshwater lake.</title>
        <authorList>
            <person name="Watanabe M."/>
            <person name="Kojima H."/>
            <person name="Fukui M."/>
        </authorList>
    </citation>
    <scope>NUCLEOTIDE SEQUENCE</scope>
    <source>
        <strain evidence="2">MeG22</strain>
    </source>
</reference>
<keyword evidence="1" id="KW-0732">Signal</keyword>
<dbReference type="Proteomes" id="UP001193389">
    <property type="component" value="Chromosome"/>
</dbReference>
<dbReference type="KEGG" id="anf:AQPE_1082"/>
<evidence type="ECO:0000313" key="3">
    <source>
        <dbReference type="Proteomes" id="UP001193389"/>
    </source>
</evidence>
<evidence type="ECO:0000313" key="2">
    <source>
        <dbReference type="EMBL" id="BBE16935.1"/>
    </source>
</evidence>
<keyword evidence="3" id="KW-1185">Reference proteome</keyword>
<organism evidence="2 3">
    <name type="scientific">Aquipluma nitroreducens</name>
    <dbReference type="NCBI Taxonomy" id="2010828"/>
    <lineage>
        <taxon>Bacteria</taxon>
        <taxon>Pseudomonadati</taxon>
        <taxon>Bacteroidota</taxon>
        <taxon>Bacteroidia</taxon>
        <taxon>Marinilabiliales</taxon>
        <taxon>Prolixibacteraceae</taxon>
        <taxon>Aquipluma</taxon>
    </lineage>
</organism>
<dbReference type="RefSeq" id="WP_318349968.1">
    <property type="nucleotide sequence ID" value="NZ_AP018694.1"/>
</dbReference>
<gene>
    <name evidence="2" type="ORF">AQPE_1082</name>
</gene>
<dbReference type="EMBL" id="AP018694">
    <property type="protein sequence ID" value="BBE16935.1"/>
    <property type="molecule type" value="Genomic_DNA"/>
</dbReference>